<sequence>MDGLLNLWNIKGQRVGSWDIFDRFPIWIRGKEKNWNPKPFKILNRWLLHKLKILKEELREWNKYMPGILDFEVDSAVKELDELDGLIMLDGVQVDEVKAEVKNYFEKRFQESNSSRPNLAGVRFNQLFVEEIKALEVPFSLDEMK</sequence>
<evidence type="ECO:0000313" key="1">
    <source>
        <dbReference type="EMBL" id="KAI5384863.1"/>
    </source>
</evidence>
<dbReference type="Gramene" id="Psat07G0173300-T1">
    <property type="protein sequence ID" value="KAI5384863.1"/>
    <property type="gene ID" value="KIW84_071733"/>
</dbReference>
<organism evidence="1 2">
    <name type="scientific">Pisum sativum</name>
    <name type="common">Garden pea</name>
    <name type="synonym">Lathyrus oleraceus</name>
    <dbReference type="NCBI Taxonomy" id="3888"/>
    <lineage>
        <taxon>Eukaryota</taxon>
        <taxon>Viridiplantae</taxon>
        <taxon>Streptophyta</taxon>
        <taxon>Embryophyta</taxon>
        <taxon>Tracheophyta</taxon>
        <taxon>Spermatophyta</taxon>
        <taxon>Magnoliopsida</taxon>
        <taxon>eudicotyledons</taxon>
        <taxon>Gunneridae</taxon>
        <taxon>Pentapetalae</taxon>
        <taxon>rosids</taxon>
        <taxon>fabids</taxon>
        <taxon>Fabales</taxon>
        <taxon>Fabaceae</taxon>
        <taxon>Papilionoideae</taxon>
        <taxon>50 kb inversion clade</taxon>
        <taxon>NPAAA clade</taxon>
        <taxon>Hologalegina</taxon>
        <taxon>IRL clade</taxon>
        <taxon>Fabeae</taxon>
        <taxon>Lathyrus</taxon>
    </lineage>
</organism>
<comment type="caution">
    <text evidence="1">The sequence shown here is derived from an EMBL/GenBank/DDBJ whole genome shotgun (WGS) entry which is preliminary data.</text>
</comment>
<name>A0A9D4ZW91_PEA</name>
<dbReference type="Proteomes" id="UP001058974">
    <property type="component" value="Chromosome 7"/>
</dbReference>
<dbReference type="EMBL" id="JAMSHJ010000007">
    <property type="protein sequence ID" value="KAI5384863.1"/>
    <property type="molecule type" value="Genomic_DNA"/>
</dbReference>
<gene>
    <name evidence="1" type="ORF">KIW84_071733</name>
</gene>
<evidence type="ECO:0000313" key="2">
    <source>
        <dbReference type="Proteomes" id="UP001058974"/>
    </source>
</evidence>
<reference evidence="1 2" key="1">
    <citation type="journal article" date="2022" name="Nat. Genet.">
        <title>Improved pea reference genome and pan-genome highlight genomic features and evolutionary characteristics.</title>
        <authorList>
            <person name="Yang T."/>
            <person name="Liu R."/>
            <person name="Luo Y."/>
            <person name="Hu S."/>
            <person name="Wang D."/>
            <person name="Wang C."/>
            <person name="Pandey M.K."/>
            <person name="Ge S."/>
            <person name="Xu Q."/>
            <person name="Li N."/>
            <person name="Li G."/>
            <person name="Huang Y."/>
            <person name="Saxena R.K."/>
            <person name="Ji Y."/>
            <person name="Li M."/>
            <person name="Yan X."/>
            <person name="He Y."/>
            <person name="Liu Y."/>
            <person name="Wang X."/>
            <person name="Xiang C."/>
            <person name="Varshney R.K."/>
            <person name="Ding H."/>
            <person name="Gao S."/>
            <person name="Zong X."/>
        </authorList>
    </citation>
    <scope>NUCLEOTIDE SEQUENCE [LARGE SCALE GENOMIC DNA]</scope>
    <source>
        <strain evidence="1 2">cv. Zhongwan 6</strain>
    </source>
</reference>
<protein>
    <submittedName>
        <fullName evidence="1">Uncharacterized protein</fullName>
    </submittedName>
</protein>
<dbReference type="AlphaFoldDB" id="A0A9D4ZW91"/>
<keyword evidence="2" id="KW-1185">Reference proteome</keyword>
<proteinExistence type="predicted"/>
<accession>A0A9D4ZW91</accession>